<dbReference type="HAMAP" id="MF_00489">
    <property type="entry name" value="UPF0178"/>
    <property type="match status" value="1"/>
</dbReference>
<gene>
    <name evidence="3" type="ORF">SAMN02745941_04350</name>
</gene>
<dbReference type="PANTHER" id="PTHR35146:SF1">
    <property type="entry name" value="UPF0178 PROTEIN YAII"/>
    <property type="match status" value="1"/>
</dbReference>
<evidence type="ECO:0000256" key="2">
    <source>
        <dbReference type="HAMAP-Rule" id="MF_00489"/>
    </source>
</evidence>
<dbReference type="InterPro" id="IPR003791">
    <property type="entry name" value="UPF0178"/>
</dbReference>
<comment type="similarity">
    <text evidence="1 2">Belongs to the UPF0178 family.</text>
</comment>
<protein>
    <recommendedName>
        <fullName evidence="2">UPF0178 protein SAMN02745941_04350</fullName>
    </recommendedName>
</protein>
<evidence type="ECO:0000313" key="4">
    <source>
        <dbReference type="Proteomes" id="UP000184241"/>
    </source>
</evidence>
<dbReference type="Pfam" id="PF02639">
    <property type="entry name" value="DUF188"/>
    <property type="match status" value="1"/>
</dbReference>
<dbReference type="Proteomes" id="UP000184241">
    <property type="component" value="Unassembled WGS sequence"/>
</dbReference>
<organism evidence="3 4">
    <name type="scientific">Clostridium intestinale DSM 6191</name>
    <dbReference type="NCBI Taxonomy" id="1121320"/>
    <lineage>
        <taxon>Bacteria</taxon>
        <taxon>Bacillati</taxon>
        <taxon>Bacillota</taxon>
        <taxon>Clostridia</taxon>
        <taxon>Eubacteriales</taxon>
        <taxon>Clostridiaceae</taxon>
        <taxon>Clostridium</taxon>
    </lineage>
</organism>
<evidence type="ECO:0000313" key="3">
    <source>
        <dbReference type="EMBL" id="SHI78993.1"/>
    </source>
</evidence>
<sequence length="149" mass="16891">MRILIDGDGCPGRKIIEKVAREFQIPLFLYCDIHHSITLEYGEVKYLDSGFQSVDIFLANVTKKGDVVVTGDYGLASMILAKEAIPVNPKGMVYNKDNIDRLLMERHISAKVRRGGGKTTNHKKRTKEDDDNLYRALRNIVQNIVQTKI</sequence>
<dbReference type="PANTHER" id="PTHR35146">
    <property type="entry name" value="UPF0178 PROTEIN YAII"/>
    <property type="match status" value="1"/>
</dbReference>
<proteinExistence type="inferred from homology"/>
<dbReference type="AlphaFoldDB" id="A0A1M6E0R4"/>
<name>A0A1M6E0R4_9CLOT</name>
<accession>A0A1M6E0R4</accession>
<dbReference type="EMBL" id="FQXU01000020">
    <property type="protein sequence ID" value="SHI78993.1"/>
    <property type="molecule type" value="Genomic_DNA"/>
</dbReference>
<dbReference type="NCBIfam" id="NF001095">
    <property type="entry name" value="PRK00124.1"/>
    <property type="match status" value="1"/>
</dbReference>
<reference evidence="3 4" key="1">
    <citation type="submission" date="2016-11" db="EMBL/GenBank/DDBJ databases">
        <authorList>
            <person name="Jaros S."/>
            <person name="Januszkiewicz K."/>
            <person name="Wedrychowicz H."/>
        </authorList>
    </citation>
    <scope>NUCLEOTIDE SEQUENCE [LARGE SCALE GENOMIC DNA]</scope>
    <source>
        <strain evidence="3 4">DSM 6191</strain>
    </source>
</reference>
<evidence type="ECO:0000256" key="1">
    <source>
        <dbReference type="ARBA" id="ARBA00008522"/>
    </source>
</evidence>
<dbReference type="RefSeq" id="WP_073022650.1">
    <property type="nucleotide sequence ID" value="NZ_FQXU01000020.1"/>
</dbReference>